<dbReference type="Gene3D" id="1.10.3790.10">
    <property type="entry name" value="NinB"/>
    <property type="match status" value="1"/>
</dbReference>
<name>A0A0F8XDB1_9ZZZZ</name>
<accession>A0A0F8XDB1</accession>
<dbReference type="InterPro" id="IPR036619">
    <property type="entry name" value="NinB_sf"/>
</dbReference>
<sequence>MTSRVIKTGADRDDFIALLSSYKLPCTVNLTKGERRSVEQNKLQWLWMNEAAEQLGEYTASEYQAIASYISACRLCEVRMAISERFTTAQSGHC</sequence>
<comment type="caution">
    <text evidence="1">The sequence shown here is derived from an EMBL/GenBank/DDBJ whole genome shotgun (WGS) entry which is preliminary data.</text>
</comment>
<dbReference type="EMBL" id="LAZR01059729">
    <property type="protein sequence ID" value="KKK67187.1"/>
    <property type="molecule type" value="Genomic_DNA"/>
</dbReference>
<protein>
    <submittedName>
        <fullName evidence="1">Uncharacterized protein</fullName>
    </submittedName>
</protein>
<organism evidence="1">
    <name type="scientific">marine sediment metagenome</name>
    <dbReference type="NCBI Taxonomy" id="412755"/>
    <lineage>
        <taxon>unclassified sequences</taxon>
        <taxon>metagenomes</taxon>
        <taxon>ecological metagenomes</taxon>
    </lineage>
</organism>
<reference evidence="1" key="1">
    <citation type="journal article" date="2015" name="Nature">
        <title>Complex archaea that bridge the gap between prokaryotes and eukaryotes.</title>
        <authorList>
            <person name="Spang A."/>
            <person name="Saw J.H."/>
            <person name="Jorgensen S.L."/>
            <person name="Zaremba-Niedzwiedzka K."/>
            <person name="Martijn J."/>
            <person name="Lind A.E."/>
            <person name="van Eijk R."/>
            <person name="Schleper C."/>
            <person name="Guy L."/>
            <person name="Ettema T.J."/>
        </authorList>
    </citation>
    <scope>NUCLEOTIDE SEQUENCE</scope>
</reference>
<feature type="non-terminal residue" evidence="1">
    <location>
        <position position="94"/>
    </location>
</feature>
<evidence type="ECO:0000313" key="1">
    <source>
        <dbReference type="EMBL" id="KKK67187.1"/>
    </source>
</evidence>
<gene>
    <name evidence="1" type="ORF">LCGC14_2956550</name>
</gene>
<dbReference type="AlphaFoldDB" id="A0A0F8XDB1"/>
<proteinExistence type="predicted"/>